<sequence>MESEFIGVGCMVVIAVIGRNGKCGVKRRVRFAENVIEPSSNNKEYRKKNHQAHVIGDHHASSMPLNKQVFQKTITKTHHISN</sequence>
<reference evidence="1 2" key="1">
    <citation type="submission" date="2023-03" db="EMBL/GenBank/DDBJ databases">
        <title>WGS of Gossypium arboreum.</title>
        <authorList>
            <person name="Yu D."/>
        </authorList>
    </citation>
    <scope>NUCLEOTIDE SEQUENCE [LARGE SCALE GENOMIC DNA]</scope>
    <source>
        <tissue evidence="1">Leaf</tissue>
    </source>
</reference>
<evidence type="ECO:0000313" key="2">
    <source>
        <dbReference type="Proteomes" id="UP001358586"/>
    </source>
</evidence>
<evidence type="ECO:0000313" key="1">
    <source>
        <dbReference type="EMBL" id="KAK5835881.1"/>
    </source>
</evidence>
<organism evidence="1 2">
    <name type="scientific">Gossypium arboreum</name>
    <name type="common">Tree cotton</name>
    <name type="synonym">Gossypium nanking</name>
    <dbReference type="NCBI Taxonomy" id="29729"/>
    <lineage>
        <taxon>Eukaryota</taxon>
        <taxon>Viridiplantae</taxon>
        <taxon>Streptophyta</taxon>
        <taxon>Embryophyta</taxon>
        <taxon>Tracheophyta</taxon>
        <taxon>Spermatophyta</taxon>
        <taxon>Magnoliopsida</taxon>
        <taxon>eudicotyledons</taxon>
        <taxon>Gunneridae</taxon>
        <taxon>Pentapetalae</taxon>
        <taxon>rosids</taxon>
        <taxon>malvids</taxon>
        <taxon>Malvales</taxon>
        <taxon>Malvaceae</taxon>
        <taxon>Malvoideae</taxon>
        <taxon>Gossypium</taxon>
    </lineage>
</organism>
<keyword evidence="2" id="KW-1185">Reference proteome</keyword>
<dbReference type="EMBL" id="JARKNE010000004">
    <property type="protein sequence ID" value="KAK5835881.1"/>
    <property type="molecule type" value="Genomic_DNA"/>
</dbReference>
<comment type="caution">
    <text evidence="1">The sequence shown here is derived from an EMBL/GenBank/DDBJ whole genome shotgun (WGS) entry which is preliminary data.</text>
</comment>
<proteinExistence type="predicted"/>
<dbReference type="Proteomes" id="UP001358586">
    <property type="component" value="Chromosome 4"/>
</dbReference>
<name>A0ABR0QA47_GOSAR</name>
<gene>
    <name evidence="1" type="ORF">PVK06_011595</name>
</gene>
<protein>
    <submittedName>
        <fullName evidence="1">Uncharacterized protein</fullName>
    </submittedName>
</protein>
<accession>A0ABR0QA47</accession>